<organism evidence="2 3">
    <name type="scientific">Stylosanthes scabra</name>
    <dbReference type="NCBI Taxonomy" id="79078"/>
    <lineage>
        <taxon>Eukaryota</taxon>
        <taxon>Viridiplantae</taxon>
        <taxon>Streptophyta</taxon>
        <taxon>Embryophyta</taxon>
        <taxon>Tracheophyta</taxon>
        <taxon>Spermatophyta</taxon>
        <taxon>Magnoliopsida</taxon>
        <taxon>eudicotyledons</taxon>
        <taxon>Gunneridae</taxon>
        <taxon>Pentapetalae</taxon>
        <taxon>rosids</taxon>
        <taxon>fabids</taxon>
        <taxon>Fabales</taxon>
        <taxon>Fabaceae</taxon>
        <taxon>Papilionoideae</taxon>
        <taxon>50 kb inversion clade</taxon>
        <taxon>dalbergioids sensu lato</taxon>
        <taxon>Dalbergieae</taxon>
        <taxon>Pterocarpus clade</taxon>
        <taxon>Stylosanthes</taxon>
    </lineage>
</organism>
<sequence length="67" mass="7928">MTLLMCVTVCVILIRTLQTEMLLFLNIFPCDVKFLVFLKIKGNRGLERTRMFHQMNELFESLDTEKT</sequence>
<feature type="signal peptide" evidence="1">
    <location>
        <begin position="1"/>
        <end position="19"/>
    </location>
</feature>
<evidence type="ECO:0000313" key="2">
    <source>
        <dbReference type="EMBL" id="MED6141060.1"/>
    </source>
</evidence>
<keyword evidence="1" id="KW-0732">Signal</keyword>
<dbReference type="EMBL" id="JASCZI010063101">
    <property type="protein sequence ID" value="MED6141060.1"/>
    <property type="molecule type" value="Genomic_DNA"/>
</dbReference>
<evidence type="ECO:0000313" key="3">
    <source>
        <dbReference type="Proteomes" id="UP001341840"/>
    </source>
</evidence>
<accession>A0ABU6SXH7</accession>
<protein>
    <submittedName>
        <fullName evidence="2">Uncharacterized protein</fullName>
    </submittedName>
</protein>
<feature type="chain" id="PRO_5046275988" evidence="1">
    <location>
        <begin position="20"/>
        <end position="67"/>
    </location>
</feature>
<reference evidence="2 3" key="1">
    <citation type="journal article" date="2023" name="Plants (Basel)">
        <title>Bridging the Gap: Combining Genomics and Transcriptomics Approaches to Understand Stylosanthes scabra, an Orphan Legume from the Brazilian Caatinga.</title>
        <authorList>
            <person name="Ferreira-Neto J.R.C."/>
            <person name="da Silva M.D."/>
            <person name="Binneck E."/>
            <person name="de Melo N.F."/>
            <person name="da Silva R.H."/>
            <person name="de Melo A.L.T.M."/>
            <person name="Pandolfi V."/>
            <person name="Bustamante F.O."/>
            <person name="Brasileiro-Vidal A.C."/>
            <person name="Benko-Iseppon A.M."/>
        </authorList>
    </citation>
    <scope>NUCLEOTIDE SEQUENCE [LARGE SCALE GENOMIC DNA]</scope>
    <source>
        <tissue evidence="2">Leaves</tissue>
    </source>
</reference>
<name>A0ABU6SXH7_9FABA</name>
<comment type="caution">
    <text evidence="2">The sequence shown here is derived from an EMBL/GenBank/DDBJ whole genome shotgun (WGS) entry which is preliminary data.</text>
</comment>
<dbReference type="Proteomes" id="UP001341840">
    <property type="component" value="Unassembled WGS sequence"/>
</dbReference>
<evidence type="ECO:0000256" key="1">
    <source>
        <dbReference type="SAM" id="SignalP"/>
    </source>
</evidence>
<gene>
    <name evidence="2" type="ORF">PIB30_099610</name>
</gene>
<keyword evidence="3" id="KW-1185">Reference proteome</keyword>
<proteinExistence type="predicted"/>